<dbReference type="AlphaFoldDB" id="A0AA35T9Q8"/>
<reference evidence="10" key="1">
    <citation type="submission" date="2023-03" db="EMBL/GenBank/DDBJ databases">
        <authorList>
            <person name="Steffen K."/>
            <person name="Cardenas P."/>
        </authorList>
    </citation>
    <scope>NUCLEOTIDE SEQUENCE</scope>
</reference>
<evidence type="ECO:0000256" key="4">
    <source>
        <dbReference type="ARBA" id="ARBA00022692"/>
    </source>
</evidence>
<evidence type="ECO:0000256" key="7">
    <source>
        <dbReference type="ARBA" id="ARBA00023034"/>
    </source>
</evidence>
<keyword evidence="6 9" id="KW-1133">Transmembrane helix</keyword>
<dbReference type="GO" id="GO:0005794">
    <property type="term" value="C:Golgi apparatus"/>
    <property type="evidence" value="ECO:0007669"/>
    <property type="project" value="UniProtKB-SubCell"/>
</dbReference>
<dbReference type="GO" id="GO:0072657">
    <property type="term" value="P:protein localization to membrane"/>
    <property type="evidence" value="ECO:0007669"/>
    <property type="project" value="TreeGrafter"/>
</dbReference>
<evidence type="ECO:0000313" key="10">
    <source>
        <dbReference type="EMBL" id="CAI8043357.1"/>
    </source>
</evidence>
<dbReference type="Proteomes" id="UP001174909">
    <property type="component" value="Unassembled WGS sequence"/>
</dbReference>
<protein>
    <recommendedName>
        <fullName evidence="9">Transmembrane 9 superfamily member</fullName>
    </recommendedName>
</protein>
<evidence type="ECO:0000256" key="1">
    <source>
        <dbReference type="ARBA" id="ARBA00004141"/>
    </source>
</evidence>
<evidence type="ECO:0000256" key="8">
    <source>
        <dbReference type="ARBA" id="ARBA00023136"/>
    </source>
</evidence>
<name>A0AA35T9Q8_GEOBA</name>
<dbReference type="Pfam" id="PF02990">
    <property type="entry name" value="EMP70"/>
    <property type="match status" value="1"/>
</dbReference>
<comment type="subcellular location">
    <subcellularLocation>
        <location evidence="2">Golgi apparatus</location>
    </subcellularLocation>
    <subcellularLocation>
        <location evidence="1">Membrane</location>
        <topology evidence="1">Multi-pass membrane protein</topology>
    </subcellularLocation>
</comment>
<keyword evidence="11" id="KW-1185">Reference proteome</keyword>
<gene>
    <name evidence="10" type="ORF">GBAR_LOCUS24056</name>
</gene>
<evidence type="ECO:0000256" key="6">
    <source>
        <dbReference type="ARBA" id="ARBA00022989"/>
    </source>
</evidence>
<proteinExistence type="inferred from homology"/>
<sequence>MFSMGLTDMQKIGLGLVAFGLGFLSLGVVLFFDKGLLAMGNHLVKEKKEKKSKKKALTTPPLTKERRTAVMGVAAATRVVCLSVLCLCVGVRGFYIPGVAPTEYEEGDKLEIKAVKMTSIKTQLPYEYYSLPFCKPKDGDVHYKTLNLGEVLRGDRIVNTPYQLSVLKDQYCMILCETELNHKQVKAFSQRIDEDYTLHMLADNLPAATVFKNLKSGELQYEDGFKLGFSYTSHVVINNHLKIRIKYHAVPKPDKNVYRIVGFEVEPQSIHSSAVSKQPDDRCIINKDDLKVMELKNSKEKRKLPLMFTYSVVWEERPELAWASRWDTYLSMSDVQIHWFAICNSVAIVLFLSGILALIIVRTLRRDIARYNKDEEAVRLIVANNTQSLMQLQCMGSPCNRKCCILMQHVAQTIH</sequence>
<evidence type="ECO:0000256" key="9">
    <source>
        <dbReference type="RuleBase" id="RU363079"/>
    </source>
</evidence>
<keyword evidence="7" id="KW-0333">Golgi apparatus</keyword>
<evidence type="ECO:0000256" key="5">
    <source>
        <dbReference type="ARBA" id="ARBA00022729"/>
    </source>
</evidence>
<evidence type="ECO:0000313" key="11">
    <source>
        <dbReference type="Proteomes" id="UP001174909"/>
    </source>
</evidence>
<dbReference type="EMBL" id="CASHTH010003321">
    <property type="protein sequence ID" value="CAI8043357.1"/>
    <property type="molecule type" value="Genomic_DNA"/>
</dbReference>
<dbReference type="PANTHER" id="PTHR10766:SF55">
    <property type="entry name" value="TRANSMEMBRANE 9 SUPERFAMILY MEMBER 4"/>
    <property type="match status" value="1"/>
</dbReference>
<comment type="similarity">
    <text evidence="3 9">Belongs to the nonaspanin (TM9SF) (TC 9.A.2) family.</text>
</comment>
<keyword evidence="5" id="KW-0732">Signal</keyword>
<accession>A0AA35T9Q8</accession>
<evidence type="ECO:0000256" key="2">
    <source>
        <dbReference type="ARBA" id="ARBA00004555"/>
    </source>
</evidence>
<evidence type="ECO:0000256" key="3">
    <source>
        <dbReference type="ARBA" id="ARBA00005227"/>
    </source>
</evidence>
<comment type="caution">
    <text evidence="10">The sequence shown here is derived from an EMBL/GenBank/DDBJ whole genome shotgun (WGS) entry which is preliminary data.</text>
</comment>
<keyword evidence="8 9" id="KW-0472">Membrane</keyword>
<dbReference type="GO" id="GO:0016020">
    <property type="term" value="C:membrane"/>
    <property type="evidence" value="ECO:0007669"/>
    <property type="project" value="UniProtKB-SubCell"/>
</dbReference>
<feature type="transmembrane region" description="Helical" evidence="9">
    <location>
        <begin position="12"/>
        <end position="32"/>
    </location>
</feature>
<dbReference type="PANTHER" id="PTHR10766">
    <property type="entry name" value="TRANSMEMBRANE 9 SUPERFAMILY PROTEIN"/>
    <property type="match status" value="1"/>
</dbReference>
<dbReference type="InterPro" id="IPR004240">
    <property type="entry name" value="EMP70"/>
</dbReference>
<keyword evidence="4 9" id="KW-0812">Transmembrane</keyword>
<comment type="caution">
    <text evidence="9">Lacks conserved residue(s) required for the propagation of feature annotation.</text>
</comment>
<organism evidence="10 11">
    <name type="scientific">Geodia barretti</name>
    <name type="common">Barrett's horny sponge</name>
    <dbReference type="NCBI Taxonomy" id="519541"/>
    <lineage>
        <taxon>Eukaryota</taxon>
        <taxon>Metazoa</taxon>
        <taxon>Porifera</taxon>
        <taxon>Demospongiae</taxon>
        <taxon>Heteroscleromorpha</taxon>
        <taxon>Tetractinellida</taxon>
        <taxon>Astrophorina</taxon>
        <taxon>Geodiidae</taxon>
        <taxon>Geodia</taxon>
    </lineage>
</organism>
<feature type="transmembrane region" description="Helical" evidence="9">
    <location>
        <begin position="337"/>
        <end position="361"/>
    </location>
</feature>